<dbReference type="Gene3D" id="3.10.180.10">
    <property type="entry name" value="2,3-Dihydroxybiphenyl 1,2-Dioxygenase, domain 1"/>
    <property type="match status" value="1"/>
</dbReference>
<proteinExistence type="predicted"/>
<protein>
    <submittedName>
        <fullName evidence="2">VOC family protein</fullName>
    </submittedName>
</protein>
<dbReference type="InterPro" id="IPR004360">
    <property type="entry name" value="Glyas_Fos-R_dOase_dom"/>
</dbReference>
<evidence type="ECO:0000259" key="1">
    <source>
        <dbReference type="PROSITE" id="PS51819"/>
    </source>
</evidence>
<reference evidence="2 3" key="1">
    <citation type="submission" date="2023-03" db="EMBL/GenBank/DDBJ databases">
        <title>Novosphingobium cyanobacteriorum sp. nov., isolated from a eutrophic reservoir during the Microcystis bloom period.</title>
        <authorList>
            <person name="Kang M."/>
            <person name="Le V."/>
            <person name="Ko S.-R."/>
            <person name="Lee S.-A."/>
            <person name="Ahn C.-Y."/>
        </authorList>
    </citation>
    <scope>NUCLEOTIDE SEQUENCE [LARGE SCALE GENOMIC DNA]</scope>
    <source>
        <strain evidence="2 3">HBC54</strain>
    </source>
</reference>
<comment type="caution">
    <text evidence="2">The sequence shown here is derived from an EMBL/GenBank/DDBJ whole genome shotgun (WGS) entry which is preliminary data.</text>
</comment>
<feature type="domain" description="VOC" evidence="1">
    <location>
        <begin position="9"/>
        <end position="135"/>
    </location>
</feature>
<dbReference type="SUPFAM" id="SSF54593">
    <property type="entry name" value="Glyoxalase/Bleomycin resistance protein/Dihydroxybiphenyl dioxygenase"/>
    <property type="match status" value="1"/>
</dbReference>
<sequence length="137" mass="15276">MESAMQVNWLDHVNVITDRLDETAEFYKALLNLERRDAPPPLTPQNAQWMYDAGGKAIIHINSVDCPRTFDRHVEPGALTGAVHHVALNCSGYDELMERVGALGTPFQVNTVEAIGLRQIFVSDPNNVLLELNFFGD</sequence>
<dbReference type="Proteomes" id="UP001222770">
    <property type="component" value="Unassembled WGS sequence"/>
</dbReference>
<evidence type="ECO:0000313" key="2">
    <source>
        <dbReference type="EMBL" id="MDF8334505.1"/>
    </source>
</evidence>
<dbReference type="Pfam" id="PF00903">
    <property type="entry name" value="Glyoxalase"/>
    <property type="match status" value="1"/>
</dbReference>
<dbReference type="EMBL" id="JAROCY010000014">
    <property type="protein sequence ID" value="MDF8334505.1"/>
    <property type="molecule type" value="Genomic_DNA"/>
</dbReference>
<dbReference type="InterPro" id="IPR029068">
    <property type="entry name" value="Glyas_Bleomycin-R_OHBP_Dase"/>
</dbReference>
<keyword evidence="3" id="KW-1185">Reference proteome</keyword>
<dbReference type="RefSeq" id="WP_277279234.1">
    <property type="nucleotide sequence ID" value="NZ_JAROCY010000014.1"/>
</dbReference>
<organism evidence="2 3">
    <name type="scientific">Novosphingobium cyanobacteriorum</name>
    <dbReference type="NCBI Taxonomy" id="3024215"/>
    <lineage>
        <taxon>Bacteria</taxon>
        <taxon>Pseudomonadati</taxon>
        <taxon>Pseudomonadota</taxon>
        <taxon>Alphaproteobacteria</taxon>
        <taxon>Sphingomonadales</taxon>
        <taxon>Sphingomonadaceae</taxon>
        <taxon>Novosphingobium</taxon>
    </lineage>
</organism>
<dbReference type="InterPro" id="IPR037523">
    <property type="entry name" value="VOC_core"/>
</dbReference>
<name>A0ABT6CKR5_9SPHN</name>
<gene>
    <name evidence="2" type="ORF">POM99_14960</name>
</gene>
<accession>A0ABT6CKR5</accession>
<evidence type="ECO:0000313" key="3">
    <source>
        <dbReference type="Proteomes" id="UP001222770"/>
    </source>
</evidence>
<dbReference type="PROSITE" id="PS51819">
    <property type="entry name" value="VOC"/>
    <property type="match status" value="1"/>
</dbReference>